<dbReference type="EMBL" id="JAUUUU010000002">
    <property type="protein sequence ID" value="MDP1520316.1"/>
    <property type="molecule type" value="Genomic_DNA"/>
</dbReference>
<dbReference type="AlphaFoldDB" id="A0AAW8B3K6"/>
<name>A0AAW8B3K6_9GAMM</name>
<gene>
    <name evidence="1" type="ORF">Q8A57_04970</name>
</gene>
<evidence type="ECO:0000313" key="1">
    <source>
        <dbReference type="EMBL" id="MDP1520316.1"/>
    </source>
</evidence>
<organism evidence="1 2">
    <name type="scientific">Porticoccus litoralis</name>
    <dbReference type="NCBI Taxonomy" id="434086"/>
    <lineage>
        <taxon>Bacteria</taxon>
        <taxon>Pseudomonadati</taxon>
        <taxon>Pseudomonadota</taxon>
        <taxon>Gammaproteobacteria</taxon>
        <taxon>Cellvibrionales</taxon>
        <taxon>Porticoccaceae</taxon>
        <taxon>Porticoccus</taxon>
    </lineage>
</organism>
<dbReference type="Proteomes" id="UP001178354">
    <property type="component" value="Unassembled WGS sequence"/>
</dbReference>
<protein>
    <submittedName>
        <fullName evidence="1">Uncharacterized protein</fullName>
    </submittedName>
</protein>
<accession>A0AAW8B3K6</accession>
<reference evidence="1" key="2">
    <citation type="submission" date="2023-08" db="EMBL/GenBank/DDBJ databases">
        <authorList>
            <person name="Luo J."/>
        </authorList>
    </citation>
    <scope>NUCLEOTIDE SEQUENCE</scope>
    <source>
        <strain evidence="1">DSM 25064</strain>
    </source>
</reference>
<keyword evidence="2" id="KW-1185">Reference proteome</keyword>
<sequence>MSRPELENADESECADCIKTLFADINGNGIFLPHQFVAQAYSGLLQEAAELTSSLGISQNS</sequence>
<proteinExistence type="predicted"/>
<reference evidence="1" key="1">
    <citation type="journal article" date="2010" name="Int. J. Syst. Evol. Microbiol.">
        <title>Porticoccus litoralis gen. nov., sp. nov., a gammaproteobacterium isolated from the Yellow Sea.</title>
        <authorList>
            <person name="Oh H.M."/>
            <person name="Kim H."/>
            <person name="Kim K.M."/>
            <person name="Min G.S."/>
            <person name="Cho J.C."/>
        </authorList>
    </citation>
    <scope>NUCLEOTIDE SEQUENCE</scope>
    <source>
        <strain evidence="1">DSM 25064</strain>
    </source>
</reference>
<evidence type="ECO:0000313" key="2">
    <source>
        <dbReference type="Proteomes" id="UP001178354"/>
    </source>
</evidence>
<comment type="caution">
    <text evidence="1">The sequence shown here is derived from an EMBL/GenBank/DDBJ whole genome shotgun (WGS) entry which is preliminary data.</text>
</comment>
<dbReference type="RefSeq" id="WP_305169884.1">
    <property type="nucleotide sequence ID" value="NZ_JAUUUU010000002.1"/>
</dbReference>